<dbReference type="AlphaFoldDB" id="A0AAU8JZY3"/>
<evidence type="ECO:0000313" key="1">
    <source>
        <dbReference type="EMBL" id="XCM81974.1"/>
    </source>
</evidence>
<accession>A0AAU8JZY3</accession>
<sequence>MRTYVGDQEVATASEFAELACAFEVESFHEFIEELLFGRPGESSPARAARLQAARDILADLEEESPELAAYAVRLLGPAPLVRRRMLRRQAWLEAAA</sequence>
<dbReference type="KEGG" id="kcm:ABWK59_25275"/>
<gene>
    <name evidence="1" type="ORF">ABWK59_25275</name>
</gene>
<dbReference type="RefSeq" id="WP_354642904.1">
    <property type="nucleotide sequence ID" value="NZ_CP159872.1"/>
</dbReference>
<protein>
    <recommendedName>
        <fullName evidence="2">CdiI immunity protein domain-containing protein</fullName>
    </recommendedName>
</protein>
<name>A0AAU8JZY3_9ACTN</name>
<proteinExistence type="predicted"/>
<dbReference type="EMBL" id="CP159872">
    <property type="protein sequence ID" value="XCM81974.1"/>
    <property type="molecule type" value="Genomic_DNA"/>
</dbReference>
<organism evidence="1">
    <name type="scientific">Kitasatospora camelliae</name>
    <dbReference type="NCBI Taxonomy" id="3156397"/>
    <lineage>
        <taxon>Bacteria</taxon>
        <taxon>Bacillati</taxon>
        <taxon>Actinomycetota</taxon>
        <taxon>Actinomycetes</taxon>
        <taxon>Kitasatosporales</taxon>
        <taxon>Streptomycetaceae</taxon>
        <taxon>Kitasatospora</taxon>
    </lineage>
</organism>
<reference evidence="1" key="1">
    <citation type="submission" date="2024-06" db="EMBL/GenBank/DDBJ databases">
        <title>The genome sequences of Kitasatospora sp. strain HUAS MG31.</title>
        <authorList>
            <person name="Mo P."/>
        </authorList>
    </citation>
    <scope>NUCLEOTIDE SEQUENCE</scope>
    <source>
        <strain evidence="1">HUAS MG31</strain>
    </source>
</reference>
<evidence type="ECO:0008006" key="2">
    <source>
        <dbReference type="Google" id="ProtNLM"/>
    </source>
</evidence>